<dbReference type="RefSeq" id="WP_002726710.1">
    <property type="nucleotide sequence ID" value="NZ_CAHP01000013.1"/>
</dbReference>
<proteinExistence type="predicted"/>
<accession>H8FPZ7</accession>
<protein>
    <recommendedName>
        <fullName evidence="3">Lipoprotein</fullName>
    </recommendedName>
</protein>
<dbReference type="OrthoDB" id="9841901at2"/>
<evidence type="ECO:0000313" key="2">
    <source>
        <dbReference type="Proteomes" id="UP000004169"/>
    </source>
</evidence>
<evidence type="ECO:0008006" key="3">
    <source>
        <dbReference type="Google" id="ProtNLM"/>
    </source>
</evidence>
<dbReference type="STRING" id="1150626.PHAMO_200020"/>
<dbReference type="PROSITE" id="PS51257">
    <property type="entry name" value="PROKAR_LIPOPROTEIN"/>
    <property type="match status" value="1"/>
</dbReference>
<name>H8FPZ7_MAGML</name>
<evidence type="ECO:0000313" key="1">
    <source>
        <dbReference type="EMBL" id="CCG40435.1"/>
    </source>
</evidence>
<comment type="caution">
    <text evidence="1">The sequence shown here is derived from an EMBL/GenBank/DDBJ whole genome shotgun (WGS) entry which is preliminary data.</text>
</comment>
<gene>
    <name evidence="1" type="ORF">PHAMO_200020</name>
</gene>
<dbReference type="Proteomes" id="UP000004169">
    <property type="component" value="Unassembled WGS sequence"/>
</dbReference>
<keyword evidence="2" id="KW-1185">Reference proteome</keyword>
<organism evidence="1 2">
    <name type="scientific">Magnetospirillum molischianum DSM 120</name>
    <dbReference type="NCBI Taxonomy" id="1150626"/>
    <lineage>
        <taxon>Bacteria</taxon>
        <taxon>Pseudomonadati</taxon>
        <taxon>Pseudomonadota</taxon>
        <taxon>Alphaproteobacteria</taxon>
        <taxon>Rhodospirillales</taxon>
        <taxon>Rhodospirillaceae</taxon>
        <taxon>Magnetospirillum</taxon>
    </lineage>
</organism>
<reference evidence="1 2" key="1">
    <citation type="journal article" date="2012" name="J. Bacteriol.">
        <title>Draft Genome Sequence of the Purple Photosynthetic Bacterium Phaeospirillum molischianum DSM120, a Particularly Versatile Bacterium.</title>
        <authorList>
            <person name="Duquesne K."/>
            <person name="Prima V."/>
            <person name="Ji B."/>
            <person name="Rouy Z."/>
            <person name="Medigue C."/>
            <person name="Talla E."/>
            <person name="Sturgis J.N."/>
        </authorList>
    </citation>
    <scope>NUCLEOTIDE SEQUENCE [LARGE SCALE GENOMIC DNA]</scope>
    <source>
        <strain evidence="2">DSM120</strain>
    </source>
</reference>
<dbReference type="EMBL" id="CAHP01000013">
    <property type="protein sequence ID" value="CCG40435.1"/>
    <property type="molecule type" value="Genomic_DNA"/>
</dbReference>
<dbReference type="AlphaFoldDB" id="H8FPZ7"/>
<sequence length="126" mass="13172">MLRMMKFAIIGSMSLALMGCSDRLIRSVVVHDGHVDQSAITVPAGTPFTLTASAIDSPSVSLSASEIGLSPVSVPNTNAPTLRPGQSLSSADIRKVRIDVGAVPPGTYRILVETDDTIKSVPLISK</sequence>